<keyword evidence="1" id="KW-0812">Transmembrane</keyword>
<proteinExistence type="predicted"/>
<evidence type="ECO:0000256" key="1">
    <source>
        <dbReference type="SAM" id="Phobius"/>
    </source>
</evidence>
<name>A0AAP4X0N9_9GAMM</name>
<feature type="transmembrane region" description="Helical" evidence="1">
    <location>
        <begin position="12"/>
        <end position="29"/>
    </location>
</feature>
<reference evidence="2" key="1">
    <citation type="submission" date="2023-07" db="EMBL/GenBank/DDBJ databases">
        <title>Genome content predicts the carbon catabolic preferences of heterotrophic bacteria.</title>
        <authorList>
            <person name="Gralka M."/>
        </authorList>
    </citation>
    <scope>NUCLEOTIDE SEQUENCE</scope>
    <source>
        <strain evidence="2">C2R13</strain>
    </source>
</reference>
<keyword evidence="1" id="KW-1133">Transmembrane helix</keyword>
<comment type="caution">
    <text evidence="2">The sequence shown here is derived from an EMBL/GenBank/DDBJ whole genome shotgun (WGS) entry which is preliminary data.</text>
</comment>
<sequence length="194" mass="22386">MDKIRVDNPLTMISIFSAAAEGFALYALIKLPPEIQSLFIYFVMFFPTLLVSLFFIALFFKNESLYAPSDYINQEHYLDAQKIKRTVSDTIDEFKTEQDEDTSGQKEKFNWDDLKSTILQSIETSPPELDELKVYGYLMEHKGEFFTARGLKHILYLTTPKINAALERLEQKGLILKGKDPESEIDVLLWGINK</sequence>
<dbReference type="Proteomes" id="UP001170481">
    <property type="component" value="Unassembled WGS sequence"/>
</dbReference>
<dbReference type="Gene3D" id="1.10.10.10">
    <property type="entry name" value="Winged helix-like DNA-binding domain superfamily/Winged helix DNA-binding domain"/>
    <property type="match status" value="1"/>
</dbReference>
<feature type="transmembrane region" description="Helical" evidence="1">
    <location>
        <begin position="35"/>
        <end position="60"/>
    </location>
</feature>
<keyword evidence="1" id="KW-0472">Membrane</keyword>
<evidence type="ECO:0000313" key="2">
    <source>
        <dbReference type="EMBL" id="MDO6671213.1"/>
    </source>
</evidence>
<dbReference type="EMBL" id="JAUORK010000003">
    <property type="protein sequence ID" value="MDO6671213.1"/>
    <property type="molecule type" value="Genomic_DNA"/>
</dbReference>
<evidence type="ECO:0000313" key="3">
    <source>
        <dbReference type="Proteomes" id="UP001170481"/>
    </source>
</evidence>
<accession>A0AAP4X0N9</accession>
<dbReference type="InterPro" id="IPR036390">
    <property type="entry name" value="WH_DNA-bd_sf"/>
</dbReference>
<dbReference type="InterPro" id="IPR036388">
    <property type="entry name" value="WH-like_DNA-bd_sf"/>
</dbReference>
<dbReference type="RefSeq" id="WP_152965450.1">
    <property type="nucleotide sequence ID" value="NZ_JAUORK010000003.1"/>
</dbReference>
<protein>
    <submittedName>
        <fullName evidence="2">Uncharacterized protein</fullName>
    </submittedName>
</protein>
<dbReference type="SUPFAM" id="SSF46785">
    <property type="entry name" value="Winged helix' DNA-binding domain"/>
    <property type="match status" value="1"/>
</dbReference>
<dbReference type="AlphaFoldDB" id="A0AAP4X0N9"/>
<gene>
    <name evidence="2" type="ORF">Q4535_03680</name>
</gene>
<organism evidence="2 3">
    <name type="scientific">Cobetia amphilecti</name>
    <dbReference type="NCBI Taxonomy" id="1055104"/>
    <lineage>
        <taxon>Bacteria</taxon>
        <taxon>Pseudomonadati</taxon>
        <taxon>Pseudomonadota</taxon>
        <taxon>Gammaproteobacteria</taxon>
        <taxon>Oceanospirillales</taxon>
        <taxon>Halomonadaceae</taxon>
        <taxon>Cobetia</taxon>
    </lineage>
</organism>